<dbReference type="GO" id="GO:0003677">
    <property type="term" value="F:DNA binding"/>
    <property type="evidence" value="ECO:0007669"/>
    <property type="project" value="UniProtKB-KW"/>
</dbReference>
<dbReference type="InterPro" id="IPR000524">
    <property type="entry name" value="Tscrpt_reg_HTH_GntR"/>
</dbReference>
<reference evidence="5 7" key="1">
    <citation type="submission" date="2014-07" db="EMBL/GenBank/DDBJ databases">
        <title>Complete genome sequence of a moderately halophilic bacterium Terribacillus aidingensis MP602, isolated from Cryptomeria fortunei in Tianmu mountain in China.</title>
        <authorList>
            <person name="Wang Y."/>
            <person name="Lu P."/>
            <person name="Zhang L."/>
        </authorList>
    </citation>
    <scope>NUCLEOTIDE SEQUENCE [LARGE SCALE GENOMIC DNA]</scope>
    <source>
        <strain evidence="5 7">MP602</strain>
    </source>
</reference>
<dbReference type="InterPro" id="IPR011711">
    <property type="entry name" value="GntR_C"/>
</dbReference>
<evidence type="ECO:0000313" key="6">
    <source>
        <dbReference type="EMBL" id="SEN46276.1"/>
    </source>
</evidence>
<dbReference type="SUPFAM" id="SSF46785">
    <property type="entry name" value="Winged helix' DNA-binding domain"/>
    <property type="match status" value="1"/>
</dbReference>
<evidence type="ECO:0000256" key="2">
    <source>
        <dbReference type="ARBA" id="ARBA00023125"/>
    </source>
</evidence>
<dbReference type="InterPro" id="IPR036388">
    <property type="entry name" value="WH-like_DNA-bd_sf"/>
</dbReference>
<dbReference type="GO" id="GO:0003700">
    <property type="term" value="F:DNA-binding transcription factor activity"/>
    <property type="evidence" value="ECO:0007669"/>
    <property type="project" value="InterPro"/>
</dbReference>
<dbReference type="RefSeq" id="WP_038563337.1">
    <property type="nucleotide sequence ID" value="NZ_CP008876.1"/>
</dbReference>
<accession>A0AAX2EGM0</accession>
<dbReference type="PANTHER" id="PTHR43537">
    <property type="entry name" value="TRANSCRIPTIONAL REGULATOR, GNTR FAMILY"/>
    <property type="match status" value="1"/>
</dbReference>
<dbReference type="Proteomes" id="UP000199735">
    <property type="component" value="Unassembled WGS sequence"/>
</dbReference>
<reference evidence="6 8" key="2">
    <citation type="submission" date="2016-10" db="EMBL/GenBank/DDBJ databases">
        <authorList>
            <person name="Varghese N."/>
            <person name="Submissions S."/>
        </authorList>
    </citation>
    <scope>NUCLEOTIDE SEQUENCE [LARGE SCALE GENOMIC DNA]</scope>
    <source>
        <strain evidence="6 8">DSM 21619</strain>
    </source>
</reference>
<evidence type="ECO:0000256" key="3">
    <source>
        <dbReference type="ARBA" id="ARBA00023163"/>
    </source>
</evidence>
<dbReference type="HOGENOM" id="CLU_017584_9_1_9"/>
<evidence type="ECO:0000313" key="7">
    <source>
        <dbReference type="Proteomes" id="UP000027980"/>
    </source>
</evidence>
<dbReference type="GeneID" id="34223031"/>
<evidence type="ECO:0000313" key="5">
    <source>
        <dbReference type="EMBL" id="AIF67576.1"/>
    </source>
</evidence>
<dbReference type="Gene3D" id="1.20.120.530">
    <property type="entry name" value="GntR ligand-binding domain-like"/>
    <property type="match status" value="1"/>
</dbReference>
<dbReference type="Pfam" id="PF00392">
    <property type="entry name" value="GntR"/>
    <property type="match status" value="1"/>
</dbReference>
<dbReference type="CDD" id="cd07377">
    <property type="entry name" value="WHTH_GntR"/>
    <property type="match status" value="1"/>
</dbReference>
<feature type="domain" description="HTH gntR-type" evidence="4">
    <location>
        <begin position="9"/>
        <end position="77"/>
    </location>
</feature>
<dbReference type="PROSITE" id="PS50949">
    <property type="entry name" value="HTH_GNTR"/>
    <property type="match status" value="1"/>
</dbReference>
<organism evidence="5 7">
    <name type="scientific">Terribacillus saccharophilus</name>
    <dbReference type="NCBI Taxonomy" id="361277"/>
    <lineage>
        <taxon>Bacteria</taxon>
        <taxon>Bacillati</taxon>
        <taxon>Bacillota</taxon>
        <taxon>Bacilli</taxon>
        <taxon>Bacillales</taxon>
        <taxon>Bacillaceae</taxon>
        <taxon>Terribacillus</taxon>
    </lineage>
</organism>
<dbReference type="SMART" id="SM00345">
    <property type="entry name" value="HTH_GNTR"/>
    <property type="match status" value="1"/>
</dbReference>
<dbReference type="Proteomes" id="UP000027980">
    <property type="component" value="Chromosome"/>
</dbReference>
<protein>
    <submittedName>
        <fullName evidence="6">Regulatory protein, gntR family</fullName>
    </submittedName>
</protein>
<sequence>MKYNQIKPKKIYEQVADELLALIKSGDLKPGEKLDSVTQLAENFSVGRSAIREALATLRAMGLVEMKQGEGTYVKAFEPEGIVYPLQHALLMSGEDRAELMEVRNILETGIAASAALNRSDEDLEQMEKALQEMKAYTGDPENGEKADLAFHMIIARAANNKLLLRLMHHVSDLTAESMRETRQICLFGEDAAPEELNKQHEVILDAIRAKQPEQARLAMVAHLEYVEGVLRNYME</sequence>
<evidence type="ECO:0000313" key="8">
    <source>
        <dbReference type="Proteomes" id="UP000199735"/>
    </source>
</evidence>
<evidence type="ECO:0000259" key="4">
    <source>
        <dbReference type="PROSITE" id="PS50949"/>
    </source>
</evidence>
<gene>
    <name evidence="5" type="ORF">GZ22_13655</name>
    <name evidence="6" type="ORF">SAMN04489762_2311</name>
</gene>
<dbReference type="Pfam" id="PF07729">
    <property type="entry name" value="FCD"/>
    <property type="match status" value="1"/>
</dbReference>
<dbReference type="InterPro" id="IPR036390">
    <property type="entry name" value="WH_DNA-bd_sf"/>
</dbReference>
<dbReference type="AlphaFoldDB" id="A0A075LN65"/>
<keyword evidence="3" id="KW-0804">Transcription</keyword>
<dbReference type="KEGG" id="tap:GZ22_13655"/>
<dbReference type="PANTHER" id="PTHR43537:SF5">
    <property type="entry name" value="UXU OPERON TRANSCRIPTIONAL REGULATOR"/>
    <property type="match status" value="1"/>
</dbReference>
<dbReference type="InterPro" id="IPR008920">
    <property type="entry name" value="TF_FadR/GntR_C"/>
</dbReference>
<dbReference type="EMBL" id="FOCD01000002">
    <property type="protein sequence ID" value="SEN46276.1"/>
    <property type="molecule type" value="Genomic_DNA"/>
</dbReference>
<keyword evidence="2" id="KW-0238">DNA-binding</keyword>
<dbReference type="EMBL" id="CP008876">
    <property type="protein sequence ID" value="AIF67576.1"/>
    <property type="molecule type" value="Genomic_DNA"/>
</dbReference>
<proteinExistence type="predicted"/>
<dbReference type="PRINTS" id="PR00035">
    <property type="entry name" value="HTHGNTR"/>
</dbReference>
<name>A0A075LN65_9BACI</name>
<dbReference type="SMART" id="SM00895">
    <property type="entry name" value="FCD"/>
    <property type="match status" value="1"/>
</dbReference>
<dbReference type="OrthoDB" id="9782299at2"/>
<accession>A0A075LN65</accession>
<keyword evidence="1" id="KW-0805">Transcription regulation</keyword>
<dbReference type="Gene3D" id="1.10.10.10">
    <property type="entry name" value="Winged helix-like DNA-binding domain superfamily/Winged helix DNA-binding domain"/>
    <property type="match status" value="1"/>
</dbReference>
<dbReference type="SUPFAM" id="SSF48008">
    <property type="entry name" value="GntR ligand-binding domain-like"/>
    <property type="match status" value="1"/>
</dbReference>
<evidence type="ECO:0000256" key="1">
    <source>
        <dbReference type="ARBA" id="ARBA00023015"/>
    </source>
</evidence>